<reference evidence="1 2" key="1">
    <citation type="journal article" date="2014" name="Proc. Natl. Acad. Sci. U.S.A.">
        <title>Trajectory and genomic determinants of fungal-pathogen speciation and host adaptation.</title>
        <authorList>
            <person name="Hu X."/>
            <person name="Xiao G."/>
            <person name="Zheng P."/>
            <person name="Shang Y."/>
            <person name="Su Y."/>
            <person name="Zhang X."/>
            <person name="Liu X."/>
            <person name="Zhan S."/>
            <person name="St Leger R.J."/>
            <person name="Wang C."/>
        </authorList>
    </citation>
    <scope>NUCLEOTIDE SEQUENCE [LARGE SCALE GENOMIC DNA]</scope>
    <source>
        <strain evidence="1 2">ARSEF 549</strain>
    </source>
</reference>
<protein>
    <submittedName>
        <fullName evidence="1">3-hydroxybutyryl-CoA dehydratase</fullName>
    </submittedName>
</protein>
<gene>
    <name evidence="1" type="ORF">MAN_00147</name>
</gene>
<sequence>MHGRNLLNLVRSGHSPFEGVWDVGRLTREIGGIIPIITKGPNNNCFHVKTSNMPDMAARLARGHVNMPDFDGLTIEIQAEEVCFEVAVYNFLRWETEILASRLLYPCVLVQYQGPKLVIPRDLGGRQLFVYESSEGENDVWTDLTLLISSYFLATVRNEGDMIGWEEDEETVGHIALAARQSHLCAVPPIPYLAFTT</sequence>
<name>A0A0B4FJF9_METAF</name>
<evidence type="ECO:0000313" key="2">
    <source>
        <dbReference type="Proteomes" id="UP000031186"/>
    </source>
</evidence>
<feature type="non-terminal residue" evidence="1">
    <location>
        <position position="1"/>
    </location>
</feature>
<comment type="caution">
    <text evidence="1">The sequence shown here is derived from an EMBL/GenBank/DDBJ whole genome shotgun (WGS) entry which is preliminary data.</text>
</comment>
<dbReference type="VEuPathDB" id="FungiDB:MAN_00147"/>
<evidence type="ECO:0000313" key="1">
    <source>
        <dbReference type="EMBL" id="KID70548.1"/>
    </source>
</evidence>
<dbReference type="Proteomes" id="UP000031186">
    <property type="component" value="Unassembled WGS sequence"/>
</dbReference>
<dbReference type="OrthoDB" id="3554464at2759"/>
<dbReference type="HOGENOM" id="CLU_119640_0_0_1"/>
<accession>A0A0B4FJF9</accession>
<proteinExistence type="predicted"/>
<dbReference type="EMBL" id="AZNF01000001">
    <property type="protein sequence ID" value="KID70548.1"/>
    <property type="molecule type" value="Genomic_DNA"/>
</dbReference>
<organism evidence="1 2">
    <name type="scientific">Metarhizium anisopliae (strain ARSEF 549)</name>
    <dbReference type="NCBI Taxonomy" id="3151832"/>
    <lineage>
        <taxon>Eukaryota</taxon>
        <taxon>Fungi</taxon>
        <taxon>Dikarya</taxon>
        <taxon>Ascomycota</taxon>
        <taxon>Pezizomycotina</taxon>
        <taxon>Sordariomycetes</taxon>
        <taxon>Hypocreomycetidae</taxon>
        <taxon>Hypocreales</taxon>
        <taxon>Clavicipitaceae</taxon>
        <taxon>Metarhizium</taxon>
    </lineage>
</organism>
<dbReference type="AlphaFoldDB" id="A0A0B4FJF9"/>
<keyword evidence="2" id="KW-1185">Reference proteome</keyword>